<proteinExistence type="predicted"/>
<feature type="region of interest" description="Disordered" evidence="1">
    <location>
        <begin position="38"/>
        <end position="59"/>
    </location>
</feature>
<sequence>MKITNLLKIAMAGLILLGGVESGHAQFGKLAKKAKSKLQGKEANDNSTSDSGSNNTSAKAEVEMDWSEFDMSAAVTFRSLLSNTELSDKGSLDVNYYKAVFVPNNKKDGSQASFISDKHIKTKVYKDGELIKEFIYEDSQRSGGNKKLFIKADSQDRIQVDEHGTGTYRIDFYAGQKQYYTFDFEVKSKKNSDAYADLSTLWYVEGPWEDYAYLKFEKGENLILGAFTRHLEFNPNPANPKKTDLDSKYSYKLYKSGNVIAKSKEPRSIYVSRGTYKLEKTSLRLLESKNGSDYINYENIEDGQYKLEITFDHEATPRVFEFEVKDKKVVPIAEQVRSENSDPMKLIEGMNEDFWLKRK</sequence>
<feature type="compositionally biased region" description="Low complexity" evidence="1">
    <location>
        <begin position="45"/>
        <end position="57"/>
    </location>
</feature>
<keyword evidence="3" id="KW-1185">Reference proteome</keyword>
<name>A0A4V2F4U5_9FLAO</name>
<dbReference type="RefSeq" id="WP_130287838.1">
    <property type="nucleotide sequence ID" value="NZ_SGXE01000007.1"/>
</dbReference>
<organism evidence="2 3">
    <name type="scientific">Aquimarina brevivitae</name>
    <dbReference type="NCBI Taxonomy" id="323412"/>
    <lineage>
        <taxon>Bacteria</taxon>
        <taxon>Pseudomonadati</taxon>
        <taxon>Bacteroidota</taxon>
        <taxon>Flavobacteriia</taxon>
        <taxon>Flavobacteriales</taxon>
        <taxon>Flavobacteriaceae</taxon>
        <taxon>Aquimarina</taxon>
    </lineage>
</organism>
<dbReference type="OrthoDB" id="1322096at2"/>
<evidence type="ECO:0000313" key="3">
    <source>
        <dbReference type="Proteomes" id="UP000292262"/>
    </source>
</evidence>
<gene>
    <name evidence="2" type="ORF">EV197_3333</name>
</gene>
<protein>
    <submittedName>
        <fullName evidence="2">Uncharacterized protein</fullName>
    </submittedName>
</protein>
<comment type="caution">
    <text evidence="2">The sequence shown here is derived from an EMBL/GenBank/DDBJ whole genome shotgun (WGS) entry which is preliminary data.</text>
</comment>
<evidence type="ECO:0000313" key="2">
    <source>
        <dbReference type="EMBL" id="RZS90539.1"/>
    </source>
</evidence>
<evidence type="ECO:0000256" key="1">
    <source>
        <dbReference type="SAM" id="MobiDB-lite"/>
    </source>
</evidence>
<accession>A0A4V2F4U5</accession>
<dbReference type="EMBL" id="SGXE01000007">
    <property type="protein sequence ID" value="RZS90539.1"/>
    <property type="molecule type" value="Genomic_DNA"/>
</dbReference>
<reference evidence="2 3" key="1">
    <citation type="submission" date="2019-02" db="EMBL/GenBank/DDBJ databases">
        <title>Genomic Encyclopedia of Type Strains, Phase IV (KMG-IV): sequencing the most valuable type-strain genomes for metagenomic binning, comparative biology and taxonomic classification.</title>
        <authorList>
            <person name="Goeker M."/>
        </authorList>
    </citation>
    <scope>NUCLEOTIDE SEQUENCE [LARGE SCALE GENOMIC DNA]</scope>
    <source>
        <strain evidence="2 3">DSM 17196</strain>
    </source>
</reference>
<dbReference type="Proteomes" id="UP000292262">
    <property type="component" value="Unassembled WGS sequence"/>
</dbReference>
<dbReference type="AlphaFoldDB" id="A0A4V2F4U5"/>